<dbReference type="Proteomes" id="UP000238762">
    <property type="component" value="Unassembled WGS sequence"/>
</dbReference>
<dbReference type="InterPro" id="IPR020930">
    <property type="entry name" value="Ribosomal_uL5_bac-type"/>
</dbReference>
<dbReference type="AlphaFoldDB" id="A0A2T1C459"/>
<organism evidence="8 9">
    <name type="scientific">Merismopedia glauca CCAP 1448/3</name>
    <dbReference type="NCBI Taxonomy" id="1296344"/>
    <lineage>
        <taxon>Bacteria</taxon>
        <taxon>Bacillati</taxon>
        <taxon>Cyanobacteriota</taxon>
        <taxon>Cyanophyceae</taxon>
        <taxon>Synechococcales</taxon>
        <taxon>Merismopediaceae</taxon>
        <taxon>Merismopedia</taxon>
    </lineage>
</organism>
<dbReference type="PANTHER" id="PTHR33284">
    <property type="entry name" value="RIBOSOMAL PROTEIN L25/GLN-TRNA SYNTHETASE, ANTI-CODON-BINDING DOMAIN-CONTAINING PROTEIN"/>
    <property type="match status" value="1"/>
</dbReference>
<dbReference type="NCBIfam" id="TIGR00731">
    <property type="entry name" value="bL25_bact_ctc"/>
    <property type="match status" value="1"/>
</dbReference>
<dbReference type="InterPro" id="IPR020056">
    <property type="entry name" value="Rbsml_bL25/Gln-tRNA_synth_N"/>
</dbReference>
<dbReference type="HAMAP" id="MF_01334">
    <property type="entry name" value="Ribosomal_bL25_CTC"/>
    <property type="match status" value="1"/>
</dbReference>
<comment type="similarity">
    <text evidence="5">Belongs to the bacterial ribosomal protein bL25 family. CTC subfamily.</text>
</comment>
<evidence type="ECO:0000259" key="6">
    <source>
        <dbReference type="Pfam" id="PF01386"/>
    </source>
</evidence>
<dbReference type="GO" id="GO:0022625">
    <property type="term" value="C:cytosolic large ribosomal subunit"/>
    <property type="evidence" value="ECO:0007669"/>
    <property type="project" value="TreeGrafter"/>
</dbReference>
<keyword evidence="9" id="KW-1185">Reference proteome</keyword>
<dbReference type="RefSeq" id="WP_106288555.1">
    <property type="nucleotide sequence ID" value="NZ_CAWNTC010000026.1"/>
</dbReference>
<keyword evidence="1 5" id="KW-0699">rRNA-binding</keyword>
<reference evidence="8 9" key="2">
    <citation type="submission" date="2018-03" db="EMBL/GenBank/DDBJ databases">
        <title>The ancient ancestry and fast evolution of plastids.</title>
        <authorList>
            <person name="Moore K.R."/>
            <person name="Magnabosco C."/>
            <person name="Momper L."/>
            <person name="Gold D.A."/>
            <person name="Bosak T."/>
            <person name="Fournier G.P."/>
        </authorList>
    </citation>
    <scope>NUCLEOTIDE SEQUENCE [LARGE SCALE GENOMIC DNA]</scope>
    <source>
        <strain evidence="8 9">CCAP 1448/3</strain>
    </source>
</reference>
<dbReference type="GO" id="GO:0006412">
    <property type="term" value="P:translation"/>
    <property type="evidence" value="ECO:0007669"/>
    <property type="project" value="UniProtKB-UniRule"/>
</dbReference>
<dbReference type="InterPro" id="IPR011035">
    <property type="entry name" value="Ribosomal_bL25/Gln-tRNA_synth"/>
</dbReference>
<comment type="function">
    <text evidence="5">This is one of the proteins that binds to the 5S RNA in the ribosome where it forms part of the central protuberance.</text>
</comment>
<dbReference type="Gene3D" id="2.40.240.10">
    <property type="entry name" value="Ribosomal Protein L25, Chain P"/>
    <property type="match status" value="1"/>
</dbReference>
<feature type="domain" description="Large ribosomal subunit protein bL25 beta" evidence="7">
    <location>
        <begin position="102"/>
        <end position="185"/>
    </location>
</feature>
<dbReference type="GO" id="GO:0003735">
    <property type="term" value="F:structural constituent of ribosome"/>
    <property type="evidence" value="ECO:0007669"/>
    <property type="project" value="InterPro"/>
</dbReference>
<dbReference type="CDD" id="cd00495">
    <property type="entry name" value="Ribosomal_L25_TL5_CTC"/>
    <property type="match status" value="1"/>
</dbReference>
<sequence length="192" mass="20482">MQLTVECQQRVAGSKARALRRSGTIPAVLYGHKGNESVSLTIEAKAAENLLKRAAVNNTLIDLSIPELSWSGKALLREVQKHPWKNNTYHLSFFAVSAQSHVDVQIPLHFTGEAPGVKVEGGILDPIMNEMNVRCAPDSIPDGIDISVTGLGLGDSLLVKDIVLPAGVSSLDEPEQTVVKVLAPQTSGEAEA</sequence>
<comment type="subunit">
    <text evidence="5">Part of the 50S ribosomal subunit; part of the 5S rRNA/L5/L18/L25 subcomplex. Contacts the 5S rRNA. Binds to the 5S rRNA independently of L5 and L18.</text>
</comment>
<gene>
    <name evidence="5" type="primary">rplY</name>
    <name evidence="5" type="synonym">ctc</name>
    <name evidence="8" type="ORF">C7B64_10255</name>
</gene>
<evidence type="ECO:0000259" key="7">
    <source>
        <dbReference type="Pfam" id="PF14693"/>
    </source>
</evidence>
<protein>
    <recommendedName>
        <fullName evidence="5">Large ribosomal subunit protein bL25</fullName>
    </recommendedName>
    <alternativeName>
        <fullName evidence="5">General stress protein CTC</fullName>
    </alternativeName>
</protein>
<accession>A0A2T1C459</accession>
<evidence type="ECO:0000256" key="5">
    <source>
        <dbReference type="HAMAP-Rule" id="MF_01334"/>
    </source>
</evidence>
<dbReference type="InterPro" id="IPR020057">
    <property type="entry name" value="Ribosomal_bL25_b-dom"/>
</dbReference>
<dbReference type="NCBIfam" id="NF004139">
    <property type="entry name" value="PRK05618.4-2"/>
    <property type="match status" value="1"/>
</dbReference>
<keyword evidence="3 5" id="KW-0689">Ribosomal protein</keyword>
<evidence type="ECO:0000256" key="2">
    <source>
        <dbReference type="ARBA" id="ARBA00022884"/>
    </source>
</evidence>
<reference evidence="8 9" key="1">
    <citation type="submission" date="2018-02" db="EMBL/GenBank/DDBJ databases">
        <authorList>
            <person name="Cohen D.B."/>
            <person name="Kent A.D."/>
        </authorList>
    </citation>
    <scope>NUCLEOTIDE SEQUENCE [LARGE SCALE GENOMIC DNA]</scope>
    <source>
        <strain evidence="8 9">CCAP 1448/3</strain>
    </source>
</reference>
<proteinExistence type="inferred from homology"/>
<evidence type="ECO:0000256" key="1">
    <source>
        <dbReference type="ARBA" id="ARBA00022730"/>
    </source>
</evidence>
<feature type="domain" description="Large ribosomal subunit protein bL25 L25" evidence="6">
    <location>
        <begin position="6"/>
        <end position="93"/>
    </location>
</feature>
<dbReference type="SUPFAM" id="SSF50715">
    <property type="entry name" value="Ribosomal protein L25-like"/>
    <property type="match status" value="1"/>
</dbReference>
<keyword evidence="4 5" id="KW-0687">Ribonucleoprotein</keyword>
<dbReference type="EMBL" id="PVWJ01000042">
    <property type="protein sequence ID" value="PSB03039.1"/>
    <property type="molecule type" value="Genomic_DNA"/>
</dbReference>
<evidence type="ECO:0000256" key="3">
    <source>
        <dbReference type="ARBA" id="ARBA00022980"/>
    </source>
</evidence>
<name>A0A2T1C459_9CYAN</name>
<dbReference type="InterPro" id="IPR029751">
    <property type="entry name" value="Ribosomal_L25_dom"/>
</dbReference>
<dbReference type="InterPro" id="IPR037121">
    <property type="entry name" value="Ribosomal_bL25_C"/>
</dbReference>
<dbReference type="Pfam" id="PF01386">
    <property type="entry name" value="Ribosomal_L25p"/>
    <property type="match status" value="1"/>
</dbReference>
<evidence type="ECO:0000313" key="9">
    <source>
        <dbReference type="Proteomes" id="UP000238762"/>
    </source>
</evidence>
<keyword evidence="2 5" id="KW-0694">RNA-binding</keyword>
<dbReference type="OrthoDB" id="9786489at2"/>
<dbReference type="PANTHER" id="PTHR33284:SF1">
    <property type="entry name" value="RIBOSOMAL PROTEIN L25_GLN-TRNA SYNTHETASE, ANTI-CODON-BINDING DOMAIN-CONTAINING PROTEIN"/>
    <property type="match status" value="1"/>
</dbReference>
<dbReference type="GO" id="GO:0008097">
    <property type="term" value="F:5S rRNA binding"/>
    <property type="evidence" value="ECO:0007669"/>
    <property type="project" value="InterPro"/>
</dbReference>
<comment type="caution">
    <text evidence="8">The sequence shown here is derived from an EMBL/GenBank/DDBJ whole genome shotgun (WGS) entry which is preliminary data.</text>
</comment>
<evidence type="ECO:0000313" key="8">
    <source>
        <dbReference type="EMBL" id="PSB03039.1"/>
    </source>
</evidence>
<dbReference type="InterPro" id="IPR001021">
    <property type="entry name" value="Ribosomal_bL25_long"/>
</dbReference>
<dbReference type="Pfam" id="PF14693">
    <property type="entry name" value="Ribosomal_TL5_C"/>
    <property type="match status" value="1"/>
</dbReference>
<dbReference type="Gene3D" id="2.170.120.20">
    <property type="entry name" value="Ribosomal protein L25, beta domain"/>
    <property type="match status" value="1"/>
</dbReference>
<dbReference type="NCBIfam" id="NF004612">
    <property type="entry name" value="PRK05943.1"/>
    <property type="match status" value="1"/>
</dbReference>
<evidence type="ECO:0000256" key="4">
    <source>
        <dbReference type="ARBA" id="ARBA00023274"/>
    </source>
</evidence>